<protein>
    <submittedName>
        <fullName evidence="2">Uncharacterized protein</fullName>
    </submittedName>
</protein>
<keyword evidence="3" id="KW-1185">Reference proteome</keyword>
<sequence>MTLPMKVELHGRVIGPTPGSPNNSSDILKSSVKMLVLRYARGTSKRCPSLEYTTKRPFPARGAAVGTSTSLAISALILGKGILFLAAAARRHLLASCAGFLALIMRTLANQFWKGEGRFKERSSSSSKAAAVAKKKGGRGFQLSDPSRKRAEEGLRRSAGKGAAEQASLHRLLEEEATASSSLGGGAGVWEG</sequence>
<evidence type="ECO:0000313" key="2">
    <source>
        <dbReference type="EMBL" id="MQM16437.1"/>
    </source>
</evidence>
<organism evidence="2 3">
    <name type="scientific">Colocasia esculenta</name>
    <name type="common">Wild taro</name>
    <name type="synonym">Arum esculentum</name>
    <dbReference type="NCBI Taxonomy" id="4460"/>
    <lineage>
        <taxon>Eukaryota</taxon>
        <taxon>Viridiplantae</taxon>
        <taxon>Streptophyta</taxon>
        <taxon>Embryophyta</taxon>
        <taxon>Tracheophyta</taxon>
        <taxon>Spermatophyta</taxon>
        <taxon>Magnoliopsida</taxon>
        <taxon>Liliopsida</taxon>
        <taxon>Araceae</taxon>
        <taxon>Aroideae</taxon>
        <taxon>Colocasieae</taxon>
        <taxon>Colocasia</taxon>
    </lineage>
</organism>
<evidence type="ECO:0000313" key="3">
    <source>
        <dbReference type="Proteomes" id="UP000652761"/>
    </source>
</evidence>
<dbReference type="OrthoDB" id="687926at2759"/>
<dbReference type="AlphaFoldDB" id="A0A843XAZ0"/>
<proteinExistence type="predicted"/>
<comment type="caution">
    <text evidence="2">The sequence shown here is derived from an EMBL/GenBank/DDBJ whole genome shotgun (WGS) entry which is preliminary data.</text>
</comment>
<feature type="region of interest" description="Disordered" evidence="1">
    <location>
        <begin position="124"/>
        <end position="168"/>
    </location>
</feature>
<evidence type="ECO:0000256" key="1">
    <source>
        <dbReference type="SAM" id="MobiDB-lite"/>
    </source>
</evidence>
<accession>A0A843XAZ0</accession>
<reference evidence="2" key="1">
    <citation type="submission" date="2017-07" db="EMBL/GenBank/DDBJ databases">
        <title>Taro Niue Genome Assembly and Annotation.</title>
        <authorList>
            <person name="Atibalentja N."/>
            <person name="Keating K."/>
            <person name="Fields C.J."/>
        </authorList>
    </citation>
    <scope>NUCLEOTIDE SEQUENCE</scope>
    <source>
        <strain evidence="2">Niue_2</strain>
        <tissue evidence="2">Leaf</tissue>
    </source>
</reference>
<feature type="compositionally biased region" description="Basic and acidic residues" evidence="1">
    <location>
        <begin position="146"/>
        <end position="156"/>
    </location>
</feature>
<dbReference type="EMBL" id="NMUH01007003">
    <property type="protein sequence ID" value="MQM16437.1"/>
    <property type="molecule type" value="Genomic_DNA"/>
</dbReference>
<dbReference type="Proteomes" id="UP000652761">
    <property type="component" value="Unassembled WGS sequence"/>
</dbReference>
<gene>
    <name evidence="2" type="ORF">Taro_049397</name>
</gene>
<name>A0A843XAZ0_COLES</name>